<evidence type="ECO:0000256" key="6">
    <source>
        <dbReference type="SAM" id="Phobius"/>
    </source>
</evidence>
<evidence type="ECO:0000313" key="8">
    <source>
        <dbReference type="EMBL" id="KAF1940959.1"/>
    </source>
</evidence>
<feature type="transmembrane region" description="Helical" evidence="6">
    <location>
        <begin position="232"/>
        <end position="265"/>
    </location>
</feature>
<keyword evidence="2 6" id="KW-0812">Transmembrane</keyword>
<proteinExistence type="inferred from homology"/>
<evidence type="ECO:0000259" key="7">
    <source>
        <dbReference type="Pfam" id="PF20684"/>
    </source>
</evidence>
<dbReference type="Proteomes" id="UP000800038">
    <property type="component" value="Unassembled WGS sequence"/>
</dbReference>
<feature type="transmembrane region" description="Helical" evidence="6">
    <location>
        <begin position="81"/>
        <end position="99"/>
    </location>
</feature>
<evidence type="ECO:0000313" key="9">
    <source>
        <dbReference type="Proteomes" id="UP000800038"/>
    </source>
</evidence>
<feature type="transmembrane region" description="Helical" evidence="6">
    <location>
        <begin position="6"/>
        <end position="25"/>
    </location>
</feature>
<dbReference type="Pfam" id="PF20684">
    <property type="entry name" value="Fung_rhodopsin"/>
    <property type="match status" value="1"/>
</dbReference>
<dbReference type="GO" id="GO:0016020">
    <property type="term" value="C:membrane"/>
    <property type="evidence" value="ECO:0007669"/>
    <property type="project" value="UniProtKB-SubCell"/>
</dbReference>
<name>A0A6A5SNB1_9PLEO</name>
<dbReference type="InterPro" id="IPR052337">
    <property type="entry name" value="SAT4-like"/>
</dbReference>
<evidence type="ECO:0000256" key="4">
    <source>
        <dbReference type="ARBA" id="ARBA00023136"/>
    </source>
</evidence>
<keyword evidence="3 6" id="KW-1133">Transmembrane helix</keyword>
<feature type="transmembrane region" description="Helical" evidence="6">
    <location>
        <begin position="166"/>
        <end position="186"/>
    </location>
</feature>
<organism evidence="8 9">
    <name type="scientific">Clathrospora elynae</name>
    <dbReference type="NCBI Taxonomy" id="706981"/>
    <lineage>
        <taxon>Eukaryota</taxon>
        <taxon>Fungi</taxon>
        <taxon>Dikarya</taxon>
        <taxon>Ascomycota</taxon>
        <taxon>Pezizomycotina</taxon>
        <taxon>Dothideomycetes</taxon>
        <taxon>Pleosporomycetidae</taxon>
        <taxon>Pleosporales</taxon>
        <taxon>Diademaceae</taxon>
        <taxon>Clathrospora</taxon>
    </lineage>
</organism>
<evidence type="ECO:0000256" key="2">
    <source>
        <dbReference type="ARBA" id="ARBA00022692"/>
    </source>
</evidence>
<comment type="similarity">
    <text evidence="5">Belongs to the SAT4 family.</text>
</comment>
<feature type="transmembrane region" description="Helical" evidence="6">
    <location>
        <begin position="120"/>
        <end position="140"/>
    </location>
</feature>
<evidence type="ECO:0000256" key="3">
    <source>
        <dbReference type="ARBA" id="ARBA00022989"/>
    </source>
</evidence>
<keyword evidence="9" id="KW-1185">Reference proteome</keyword>
<protein>
    <recommendedName>
        <fullName evidence="7">Rhodopsin domain-containing protein</fullName>
    </recommendedName>
</protein>
<evidence type="ECO:0000256" key="1">
    <source>
        <dbReference type="ARBA" id="ARBA00004141"/>
    </source>
</evidence>
<evidence type="ECO:0000256" key="5">
    <source>
        <dbReference type="ARBA" id="ARBA00038359"/>
    </source>
</evidence>
<feature type="transmembrane region" description="Helical" evidence="6">
    <location>
        <begin position="198"/>
        <end position="220"/>
    </location>
</feature>
<dbReference type="PROSITE" id="PS51257">
    <property type="entry name" value="PROKAR_LIPOPROTEIN"/>
    <property type="match status" value="1"/>
</dbReference>
<keyword evidence="4 6" id="KW-0472">Membrane</keyword>
<sequence length="350" mass="38941">MSDLRPATVGVNSTLIVLSLAAISCRVGRKMTLVRSFGWHDALITLAAFCAVVLSIFQMIITRFGAGLPIALARTQDLKPYFKLVMVSQIFYFICNWSVKHSLLFFYTDLTIDRWPRRSIYAMHAIAFAFGCTCIGATIFQCSPINKMWNDANVDGKCIDVNAFNYFNSCFMLATDLVLYAMPLAFTWNIQLRRPQRIAVNMLFALGGLVLAASGARVYSVNAQAEHPDFTYKFAATMICAVIENHLAIIVACAPSIKVVMLLAFPSLQSKFERMVSRDSMKDGGFRSSAIATMDVEVKGQELGLEENRDVMRPTAAARVVPTEGSCKSHESRVIGKWWRAPSSWHVNTV</sequence>
<comment type="subcellular location">
    <subcellularLocation>
        <location evidence="1">Membrane</location>
        <topology evidence="1">Multi-pass membrane protein</topology>
    </subcellularLocation>
</comment>
<gene>
    <name evidence="8" type="ORF">EJ02DRAFT_348877</name>
</gene>
<dbReference type="OrthoDB" id="5413793at2759"/>
<accession>A0A6A5SNB1</accession>
<dbReference type="EMBL" id="ML976055">
    <property type="protein sequence ID" value="KAF1940959.1"/>
    <property type="molecule type" value="Genomic_DNA"/>
</dbReference>
<feature type="transmembrane region" description="Helical" evidence="6">
    <location>
        <begin position="37"/>
        <end position="61"/>
    </location>
</feature>
<reference evidence="8" key="1">
    <citation type="journal article" date="2020" name="Stud. Mycol.">
        <title>101 Dothideomycetes genomes: a test case for predicting lifestyles and emergence of pathogens.</title>
        <authorList>
            <person name="Haridas S."/>
            <person name="Albert R."/>
            <person name="Binder M."/>
            <person name="Bloem J."/>
            <person name="Labutti K."/>
            <person name="Salamov A."/>
            <person name="Andreopoulos B."/>
            <person name="Baker S."/>
            <person name="Barry K."/>
            <person name="Bills G."/>
            <person name="Bluhm B."/>
            <person name="Cannon C."/>
            <person name="Castanera R."/>
            <person name="Culley D."/>
            <person name="Daum C."/>
            <person name="Ezra D."/>
            <person name="Gonzalez J."/>
            <person name="Henrissat B."/>
            <person name="Kuo A."/>
            <person name="Liang C."/>
            <person name="Lipzen A."/>
            <person name="Lutzoni F."/>
            <person name="Magnuson J."/>
            <person name="Mondo S."/>
            <person name="Nolan M."/>
            <person name="Ohm R."/>
            <person name="Pangilinan J."/>
            <person name="Park H.-J."/>
            <person name="Ramirez L."/>
            <person name="Alfaro M."/>
            <person name="Sun H."/>
            <person name="Tritt A."/>
            <person name="Yoshinaga Y."/>
            <person name="Zwiers L.-H."/>
            <person name="Turgeon B."/>
            <person name="Goodwin S."/>
            <person name="Spatafora J."/>
            <person name="Crous P."/>
            <person name="Grigoriev I."/>
        </authorList>
    </citation>
    <scope>NUCLEOTIDE SEQUENCE</scope>
    <source>
        <strain evidence="8">CBS 161.51</strain>
    </source>
</reference>
<dbReference type="InterPro" id="IPR049326">
    <property type="entry name" value="Rhodopsin_dom_fungi"/>
</dbReference>
<dbReference type="PANTHER" id="PTHR33048">
    <property type="entry name" value="PTH11-LIKE INTEGRAL MEMBRANE PROTEIN (AFU_ORTHOLOGUE AFUA_5G11245)"/>
    <property type="match status" value="1"/>
</dbReference>
<dbReference type="PANTHER" id="PTHR33048:SF131">
    <property type="entry name" value="INTEGRAL MEMBRANE PROTEIN"/>
    <property type="match status" value="1"/>
</dbReference>
<feature type="domain" description="Rhodopsin" evidence="7">
    <location>
        <begin position="26"/>
        <end position="261"/>
    </location>
</feature>
<dbReference type="AlphaFoldDB" id="A0A6A5SNB1"/>